<protein>
    <submittedName>
        <fullName evidence="1">Putative ovule protein</fullName>
    </submittedName>
</protein>
<feature type="non-terminal residue" evidence="1">
    <location>
        <position position="1"/>
    </location>
</feature>
<sequence>FFKDNMNVYLISSPLHWQLLNSSCYLLLNFLHIMGNCTVICLKVKTINNPRLKEQWMESI</sequence>
<dbReference type="EMBL" id="GEDG01029116">
    <property type="protein sequence ID" value="JAP12750.1"/>
    <property type="molecule type" value="Transcribed_RNA"/>
</dbReference>
<evidence type="ECO:0000313" key="1">
    <source>
        <dbReference type="EMBL" id="JAP12750.1"/>
    </source>
</evidence>
<accession>A0A0V0GXD1</accession>
<name>A0A0V0GXD1_SOLCH</name>
<organism evidence="1">
    <name type="scientific">Solanum chacoense</name>
    <name type="common">Chaco potato</name>
    <dbReference type="NCBI Taxonomy" id="4108"/>
    <lineage>
        <taxon>Eukaryota</taxon>
        <taxon>Viridiplantae</taxon>
        <taxon>Streptophyta</taxon>
        <taxon>Embryophyta</taxon>
        <taxon>Tracheophyta</taxon>
        <taxon>Spermatophyta</taxon>
        <taxon>Magnoliopsida</taxon>
        <taxon>eudicotyledons</taxon>
        <taxon>Gunneridae</taxon>
        <taxon>Pentapetalae</taxon>
        <taxon>asterids</taxon>
        <taxon>lamiids</taxon>
        <taxon>Solanales</taxon>
        <taxon>Solanaceae</taxon>
        <taxon>Solanoideae</taxon>
        <taxon>Solaneae</taxon>
        <taxon>Solanum</taxon>
    </lineage>
</organism>
<proteinExistence type="predicted"/>
<dbReference type="AlphaFoldDB" id="A0A0V0GXD1"/>
<reference evidence="1" key="1">
    <citation type="submission" date="2015-12" db="EMBL/GenBank/DDBJ databases">
        <title>Gene expression during late stages of embryo sac development: a critical building block for successful pollen-pistil interactions.</title>
        <authorList>
            <person name="Liu Y."/>
            <person name="Joly V."/>
            <person name="Sabar M."/>
            <person name="Matton D.P."/>
        </authorList>
    </citation>
    <scope>NUCLEOTIDE SEQUENCE</scope>
</reference>